<reference evidence="1" key="1">
    <citation type="submission" date="2023-04" db="EMBL/GenBank/DDBJ databases">
        <title>Ambrosiozyma monospora NBRC 10751.</title>
        <authorList>
            <person name="Ichikawa N."/>
            <person name="Sato H."/>
            <person name="Tonouchi N."/>
        </authorList>
    </citation>
    <scope>NUCLEOTIDE SEQUENCE</scope>
    <source>
        <strain evidence="1">NBRC 10751</strain>
    </source>
</reference>
<name>A0ACB5U009_AMBMO</name>
<dbReference type="EMBL" id="BSXS01010811">
    <property type="protein sequence ID" value="GME98969.1"/>
    <property type="molecule type" value="Genomic_DNA"/>
</dbReference>
<gene>
    <name evidence="1" type="ORF">Amon02_001058300</name>
</gene>
<evidence type="ECO:0000313" key="2">
    <source>
        <dbReference type="Proteomes" id="UP001165064"/>
    </source>
</evidence>
<dbReference type="Proteomes" id="UP001165064">
    <property type="component" value="Unassembled WGS sequence"/>
</dbReference>
<keyword evidence="2" id="KW-1185">Reference proteome</keyword>
<sequence>MTWKLVLNKAVLSTNTDTDLMRRAFDVYTSRQNQLFDDDPVSIWSVCDEFISVLPWDPWLRNIGYSSYIGLTDTEFTHGSVTLLPTTSSINTDCQPVTDPYSPINETTYFPLVFVRNSTYAYQNK</sequence>
<organism evidence="1 2">
    <name type="scientific">Ambrosiozyma monospora</name>
    <name type="common">Yeast</name>
    <name type="synonym">Endomycopsis monosporus</name>
    <dbReference type="NCBI Taxonomy" id="43982"/>
    <lineage>
        <taxon>Eukaryota</taxon>
        <taxon>Fungi</taxon>
        <taxon>Dikarya</taxon>
        <taxon>Ascomycota</taxon>
        <taxon>Saccharomycotina</taxon>
        <taxon>Pichiomycetes</taxon>
        <taxon>Pichiales</taxon>
        <taxon>Pichiaceae</taxon>
        <taxon>Ambrosiozyma</taxon>
    </lineage>
</organism>
<evidence type="ECO:0000313" key="1">
    <source>
        <dbReference type="EMBL" id="GME98969.1"/>
    </source>
</evidence>
<protein>
    <submittedName>
        <fullName evidence="1">Unnamed protein product</fullName>
    </submittedName>
</protein>
<comment type="caution">
    <text evidence="1">The sequence shown here is derived from an EMBL/GenBank/DDBJ whole genome shotgun (WGS) entry which is preliminary data.</text>
</comment>
<proteinExistence type="predicted"/>
<accession>A0ACB5U009</accession>